<reference evidence="2" key="1">
    <citation type="journal article" date="2020" name="Stud. Mycol.">
        <title>101 Dothideomycetes genomes: a test case for predicting lifestyles and emergence of pathogens.</title>
        <authorList>
            <person name="Haridas S."/>
            <person name="Albert R."/>
            <person name="Binder M."/>
            <person name="Bloem J."/>
            <person name="Labutti K."/>
            <person name="Salamov A."/>
            <person name="Andreopoulos B."/>
            <person name="Baker S."/>
            <person name="Barry K."/>
            <person name="Bills G."/>
            <person name="Bluhm B."/>
            <person name="Cannon C."/>
            <person name="Castanera R."/>
            <person name="Culley D."/>
            <person name="Daum C."/>
            <person name="Ezra D."/>
            <person name="Gonzalez J."/>
            <person name="Henrissat B."/>
            <person name="Kuo A."/>
            <person name="Liang C."/>
            <person name="Lipzen A."/>
            <person name="Lutzoni F."/>
            <person name="Magnuson J."/>
            <person name="Mondo S."/>
            <person name="Nolan M."/>
            <person name="Ohm R."/>
            <person name="Pangilinan J."/>
            <person name="Park H.-J."/>
            <person name="Ramirez L."/>
            <person name="Alfaro M."/>
            <person name="Sun H."/>
            <person name="Tritt A."/>
            <person name="Yoshinaga Y."/>
            <person name="Zwiers L.-H."/>
            <person name="Turgeon B."/>
            <person name="Goodwin S."/>
            <person name="Spatafora J."/>
            <person name="Crous P."/>
            <person name="Grigoriev I."/>
        </authorList>
    </citation>
    <scope>NUCLEOTIDE SEQUENCE</scope>
    <source>
        <strain evidence="2">CBS 113979</strain>
    </source>
</reference>
<organism evidence="2 3">
    <name type="scientific">Aulographum hederae CBS 113979</name>
    <dbReference type="NCBI Taxonomy" id="1176131"/>
    <lineage>
        <taxon>Eukaryota</taxon>
        <taxon>Fungi</taxon>
        <taxon>Dikarya</taxon>
        <taxon>Ascomycota</taxon>
        <taxon>Pezizomycotina</taxon>
        <taxon>Dothideomycetes</taxon>
        <taxon>Pleosporomycetidae</taxon>
        <taxon>Aulographales</taxon>
        <taxon>Aulographaceae</taxon>
    </lineage>
</organism>
<evidence type="ECO:0000256" key="1">
    <source>
        <dbReference type="SAM" id="MobiDB-lite"/>
    </source>
</evidence>
<evidence type="ECO:0000313" key="3">
    <source>
        <dbReference type="Proteomes" id="UP000800041"/>
    </source>
</evidence>
<keyword evidence="3" id="KW-1185">Reference proteome</keyword>
<proteinExistence type="predicted"/>
<feature type="compositionally biased region" description="Basic residues" evidence="1">
    <location>
        <begin position="79"/>
        <end position="90"/>
    </location>
</feature>
<feature type="compositionally biased region" description="Basic and acidic residues" evidence="1">
    <location>
        <begin position="47"/>
        <end position="64"/>
    </location>
</feature>
<dbReference type="AlphaFoldDB" id="A0A6G1GIN0"/>
<evidence type="ECO:0000313" key="2">
    <source>
        <dbReference type="EMBL" id="KAF1980771.1"/>
    </source>
</evidence>
<gene>
    <name evidence="2" type="ORF">K402DRAFT_266798</name>
</gene>
<accession>A0A6G1GIN0</accession>
<dbReference type="Proteomes" id="UP000800041">
    <property type="component" value="Unassembled WGS sequence"/>
</dbReference>
<feature type="region of interest" description="Disordered" evidence="1">
    <location>
        <begin position="47"/>
        <end position="93"/>
    </location>
</feature>
<sequence length="134" mass="15292">MISIEDEDKKQAEAAKQALKRAREIAIQEKADAKKQAQMERQELQKLRAEEKAKRSRDFQERKAANAASRQLLNENKKVHARKPRLARNRKGSDSVIEALEAYEDIGMENGVDEGGGPVDRLRRATRLPVRFRG</sequence>
<dbReference type="EMBL" id="ML977222">
    <property type="protein sequence ID" value="KAF1980771.1"/>
    <property type="molecule type" value="Genomic_DNA"/>
</dbReference>
<name>A0A6G1GIN0_9PEZI</name>
<protein>
    <submittedName>
        <fullName evidence="2">Uncharacterized protein</fullName>
    </submittedName>
</protein>